<name>A0A9P6M0J7_9FUNG</name>
<dbReference type="SUPFAM" id="SSF161219">
    <property type="entry name" value="CHY zinc finger-like"/>
    <property type="match status" value="1"/>
</dbReference>
<feature type="non-terminal residue" evidence="7">
    <location>
        <position position="1"/>
    </location>
</feature>
<reference evidence="7" key="1">
    <citation type="journal article" date="2020" name="Fungal Divers.">
        <title>Resolving the Mortierellaceae phylogeny through synthesis of multi-gene phylogenetics and phylogenomics.</title>
        <authorList>
            <person name="Vandepol N."/>
            <person name="Liber J."/>
            <person name="Desiro A."/>
            <person name="Na H."/>
            <person name="Kennedy M."/>
            <person name="Barry K."/>
            <person name="Grigoriev I.V."/>
            <person name="Miller A.N."/>
            <person name="O'Donnell K."/>
            <person name="Stajich J.E."/>
            <person name="Bonito G."/>
        </authorList>
    </citation>
    <scope>NUCLEOTIDE SEQUENCE</scope>
    <source>
        <strain evidence="7">MES-2147</strain>
    </source>
</reference>
<keyword evidence="2 4" id="KW-0863">Zinc-finger</keyword>
<evidence type="ECO:0000313" key="8">
    <source>
        <dbReference type="Proteomes" id="UP000749646"/>
    </source>
</evidence>
<feature type="compositionally biased region" description="Basic and acidic residues" evidence="5">
    <location>
        <begin position="119"/>
        <end position="128"/>
    </location>
</feature>
<feature type="domain" description="CHY-type" evidence="6">
    <location>
        <begin position="32"/>
        <end position="100"/>
    </location>
</feature>
<dbReference type="AlphaFoldDB" id="A0A9P6M0J7"/>
<evidence type="ECO:0000256" key="5">
    <source>
        <dbReference type="SAM" id="MobiDB-lite"/>
    </source>
</evidence>
<keyword evidence="8" id="KW-1185">Reference proteome</keyword>
<dbReference type="Pfam" id="PF05495">
    <property type="entry name" value="zf-CHY"/>
    <property type="match status" value="1"/>
</dbReference>
<proteinExistence type="predicted"/>
<evidence type="ECO:0000313" key="7">
    <source>
        <dbReference type="EMBL" id="KAF9957818.1"/>
    </source>
</evidence>
<dbReference type="GO" id="GO:0008270">
    <property type="term" value="F:zinc ion binding"/>
    <property type="evidence" value="ECO:0007669"/>
    <property type="project" value="UniProtKB-KW"/>
</dbReference>
<evidence type="ECO:0000256" key="1">
    <source>
        <dbReference type="ARBA" id="ARBA00022723"/>
    </source>
</evidence>
<dbReference type="InterPro" id="IPR037274">
    <property type="entry name" value="Znf_CHY_sf"/>
</dbReference>
<accession>A0A9P6M0J7</accession>
<sequence length="157" mass="17886">LTWTLEQLPLKKKAIHKNKNGSLDFELKVGEPLPRKGVCDHYKKSRRWFRFPCCSKIYPCPVCHDESEAESHEHEYAKRMICGHCSREQAISDKPCVCGESPIKSSGGSGAFWEGGQGMRDRTRMSHKDPRKHMGSNKTVSKKQVGAENVRKRSTKE</sequence>
<dbReference type="InterPro" id="IPR008913">
    <property type="entry name" value="Znf_CHY"/>
</dbReference>
<dbReference type="OrthoDB" id="10253329at2759"/>
<evidence type="ECO:0000256" key="4">
    <source>
        <dbReference type="PROSITE-ProRule" id="PRU00601"/>
    </source>
</evidence>
<evidence type="ECO:0000256" key="2">
    <source>
        <dbReference type="ARBA" id="ARBA00022771"/>
    </source>
</evidence>
<evidence type="ECO:0000259" key="6">
    <source>
        <dbReference type="PROSITE" id="PS51266"/>
    </source>
</evidence>
<dbReference type="PROSITE" id="PS51266">
    <property type="entry name" value="ZF_CHY"/>
    <property type="match status" value="1"/>
</dbReference>
<keyword evidence="1" id="KW-0479">Metal-binding</keyword>
<gene>
    <name evidence="7" type="ORF">BGZ65_001843</name>
</gene>
<evidence type="ECO:0000256" key="3">
    <source>
        <dbReference type="ARBA" id="ARBA00022833"/>
    </source>
</evidence>
<keyword evidence="3" id="KW-0862">Zinc</keyword>
<dbReference type="EMBL" id="JAAAHW010006601">
    <property type="protein sequence ID" value="KAF9957818.1"/>
    <property type="molecule type" value="Genomic_DNA"/>
</dbReference>
<protein>
    <recommendedName>
        <fullName evidence="6">CHY-type domain-containing protein</fullName>
    </recommendedName>
</protein>
<feature type="region of interest" description="Disordered" evidence="5">
    <location>
        <begin position="105"/>
        <end position="157"/>
    </location>
</feature>
<feature type="compositionally biased region" description="Gly residues" evidence="5">
    <location>
        <begin position="107"/>
        <end position="118"/>
    </location>
</feature>
<organism evidence="7 8">
    <name type="scientific">Modicella reniformis</name>
    <dbReference type="NCBI Taxonomy" id="1440133"/>
    <lineage>
        <taxon>Eukaryota</taxon>
        <taxon>Fungi</taxon>
        <taxon>Fungi incertae sedis</taxon>
        <taxon>Mucoromycota</taxon>
        <taxon>Mortierellomycotina</taxon>
        <taxon>Mortierellomycetes</taxon>
        <taxon>Mortierellales</taxon>
        <taxon>Mortierellaceae</taxon>
        <taxon>Modicella</taxon>
    </lineage>
</organism>
<dbReference type="Proteomes" id="UP000749646">
    <property type="component" value="Unassembled WGS sequence"/>
</dbReference>
<comment type="caution">
    <text evidence="7">The sequence shown here is derived from an EMBL/GenBank/DDBJ whole genome shotgun (WGS) entry which is preliminary data.</text>
</comment>